<name>A0A6C0KM12_9ZZZZ</name>
<reference evidence="2" key="1">
    <citation type="journal article" date="2020" name="Nature">
        <title>Giant virus diversity and host interactions through global metagenomics.</title>
        <authorList>
            <person name="Schulz F."/>
            <person name="Roux S."/>
            <person name="Paez-Espino D."/>
            <person name="Jungbluth S."/>
            <person name="Walsh D.A."/>
            <person name="Denef V.J."/>
            <person name="McMahon K.D."/>
            <person name="Konstantinidis K.T."/>
            <person name="Eloe-Fadrosh E.A."/>
            <person name="Kyrpides N.C."/>
            <person name="Woyke T."/>
        </authorList>
    </citation>
    <scope>NUCLEOTIDE SEQUENCE</scope>
    <source>
        <strain evidence="2">GVMAG-S-3300013006-138</strain>
    </source>
</reference>
<keyword evidence="1" id="KW-0812">Transmembrane</keyword>
<feature type="transmembrane region" description="Helical" evidence="1">
    <location>
        <begin position="21"/>
        <end position="41"/>
    </location>
</feature>
<organism evidence="2">
    <name type="scientific">viral metagenome</name>
    <dbReference type="NCBI Taxonomy" id="1070528"/>
    <lineage>
        <taxon>unclassified sequences</taxon>
        <taxon>metagenomes</taxon>
        <taxon>organismal metagenomes</taxon>
    </lineage>
</organism>
<accession>A0A6C0KM12</accession>
<dbReference type="AlphaFoldDB" id="A0A6C0KM12"/>
<dbReference type="EMBL" id="MN740925">
    <property type="protein sequence ID" value="QHU18196.1"/>
    <property type="molecule type" value="Genomic_DNA"/>
</dbReference>
<protein>
    <submittedName>
        <fullName evidence="2">Uncharacterized protein</fullName>
    </submittedName>
</protein>
<keyword evidence="1" id="KW-1133">Transmembrane helix</keyword>
<evidence type="ECO:0000256" key="1">
    <source>
        <dbReference type="SAM" id="Phobius"/>
    </source>
</evidence>
<keyword evidence="1" id="KW-0472">Membrane</keyword>
<proteinExistence type="predicted"/>
<evidence type="ECO:0000313" key="2">
    <source>
        <dbReference type="EMBL" id="QHU18196.1"/>
    </source>
</evidence>
<sequence>MATNQDSNNPMRRKLTGDGPIYIPFVVNLAFLLIAICFAVYNYTDSPSMKVLEDISSSTLSFPAK</sequence>